<accession>A0A0L7RC74</accession>
<evidence type="ECO:0000313" key="2">
    <source>
        <dbReference type="EMBL" id="KOC68395.1"/>
    </source>
</evidence>
<evidence type="ECO:0000256" key="1">
    <source>
        <dbReference type="SAM" id="MobiDB-lite"/>
    </source>
</evidence>
<feature type="non-terminal residue" evidence="2">
    <location>
        <position position="1"/>
    </location>
</feature>
<feature type="region of interest" description="Disordered" evidence="1">
    <location>
        <begin position="50"/>
        <end position="73"/>
    </location>
</feature>
<protein>
    <submittedName>
        <fullName evidence="2">Uncharacterized protein</fullName>
    </submittedName>
</protein>
<proteinExistence type="predicted"/>
<organism evidence="2 3">
    <name type="scientific">Habropoda laboriosa</name>
    <dbReference type="NCBI Taxonomy" id="597456"/>
    <lineage>
        <taxon>Eukaryota</taxon>
        <taxon>Metazoa</taxon>
        <taxon>Ecdysozoa</taxon>
        <taxon>Arthropoda</taxon>
        <taxon>Hexapoda</taxon>
        <taxon>Insecta</taxon>
        <taxon>Pterygota</taxon>
        <taxon>Neoptera</taxon>
        <taxon>Endopterygota</taxon>
        <taxon>Hymenoptera</taxon>
        <taxon>Apocrita</taxon>
        <taxon>Aculeata</taxon>
        <taxon>Apoidea</taxon>
        <taxon>Anthophila</taxon>
        <taxon>Apidae</taxon>
        <taxon>Habropoda</taxon>
    </lineage>
</organism>
<name>A0A0L7RC74_9HYME</name>
<sequence length="197" mass="21954">HTHVSTILADVVRPKCAARVSALTSRKRLTLAPVRLGWGLEGFAEKHTLPFPPPRLTNANSNPRAPPPYSTASFSPSCSFSRATLAHPPTPRVHPHRVGAEVGIKCCRRGGLDGRDQEGVGERRPDRSVQRSERDGRIVSREELVAITRTERRLRFTGCPLMLRWFSSSVFLGIFGDGLERIEYTRDFSGFRKALVL</sequence>
<evidence type="ECO:0000313" key="3">
    <source>
        <dbReference type="Proteomes" id="UP000053825"/>
    </source>
</evidence>
<gene>
    <name evidence="2" type="ORF">WH47_03553</name>
</gene>
<dbReference type="AlphaFoldDB" id="A0A0L7RC74"/>
<feature type="region of interest" description="Disordered" evidence="1">
    <location>
        <begin position="113"/>
        <end position="135"/>
    </location>
</feature>
<reference evidence="2 3" key="1">
    <citation type="submission" date="2015-07" db="EMBL/GenBank/DDBJ databases">
        <title>The genome of Habropoda laboriosa.</title>
        <authorList>
            <person name="Pan H."/>
            <person name="Kapheim K."/>
        </authorList>
    </citation>
    <scope>NUCLEOTIDE SEQUENCE [LARGE SCALE GENOMIC DNA]</scope>
    <source>
        <strain evidence="2">0110345459</strain>
    </source>
</reference>
<dbReference type="Proteomes" id="UP000053825">
    <property type="component" value="Unassembled WGS sequence"/>
</dbReference>
<dbReference type="EMBL" id="KQ414617">
    <property type="protein sequence ID" value="KOC68395.1"/>
    <property type="molecule type" value="Genomic_DNA"/>
</dbReference>
<keyword evidence="3" id="KW-1185">Reference proteome</keyword>